<reference evidence="3" key="1">
    <citation type="submission" date="2016-10" db="EMBL/GenBank/DDBJ databases">
        <title>Sequence of Gallionella enrichment culture.</title>
        <authorList>
            <person name="Poehlein A."/>
            <person name="Muehling M."/>
            <person name="Daniel R."/>
        </authorList>
    </citation>
    <scope>NUCLEOTIDE SEQUENCE</scope>
</reference>
<accession>A0A1J5PAK0</accession>
<dbReference type="InterPro" id="IPR028994">
    <property type="entry name" value="Integrin_alpha_N"/>
</dbReference>
<dbReference type="PANTHER" id="PTHR16026:SF0">
    <property type="entry name" value="CARTILAGE ACIDIC PROTEIN 1"/>
    <property type="match status" value="1"/>
</dbReference>
<dbReference type="AlphaFoldDB" id="A0A1J5PAK0"/>
<dbReference type="InterPro" id="IPR013517">
    <property type="entry name" value="FG-GAP"/>
</dbReference>
<evidence type="ECO:0000259" key="2">
    <source>
        <dbReference type="Pfam" id="PF07593"/>
    </source>
</evidence>
<evidence type="ECO:0000256" key="1">
    <source>
        <dbReference type="ARBA" id="ARBA00022729"/>
    </source>
</evidence>
<proteinExistence type="predicted"/>
<name>A0A1J5PAK0_9ZZZZ</name>
<feature type="domain" description="ASPIC/UnbV" evidence="2">
    <location>
        <begin position="226"/>
        <end position="289"/>
    </location>
</feature>
<sequence length="306" mass="33369">MLISDWKRTRVRDLRVANDRQYYVDGGWEQMWHLKPLRQYTEAEGWKHVSLWGMGIASMPLRGTGAPDIMTTSMGDQLLQLNNNGVLTAAPYSIGTYAQRPFFGDDGRPSTGWHAEFADVNNDGRPDLFIAKGNVEEMPSNASKDPNNLLIQQPDGTFVEKADVAGVATTERSRGAGLVDLNNDGKLDLVVVNRRAPMEVWQNATEASGNWLEVQPRMTSGGNTQAVGAWVEVKTNAGEQDQEITVGGGHASGHSTPIHFGVGQATKAQLRVIWPDGKTSDWADVPVNAKSSVWANGTGLRIGPLY</sequence>
<gene>
    <name evidence="3" type="ORF">GALL_501700</name>
</gene>
<keyword evidence="1" id="KW-0732">Signal</keyword>
<dbReference type="Pfam" id="PF07593">
    <property type="entry name" value="UnbV_ASPIC"/>
    <property type="match status" value="1"/>
</dbReference>
<organism evidence="3">
    <name type="scientific">mine drainage metagenome</name>
    <dbReference type="NCBI Taxonomy" id="410659"/>
    <lineage>
        <taxon>unclassified sequences</taxon>
        <taxon>metagenomes</taxon>
        <taxon>ecological metagenomes</taxon>
    </lineage>
</organism>
<dbReference type="PANTHER" id="PTHR16026">
    <property type="entry name" value="CARTILAGE ACIDIC PROTEIN 1"/>
    <property type="match status" value="1"/>
</dbReference>
<dbReference type="Pfam" id="PF13517">
    <property type="entry name" value="FG-GAP_3"/>
    <property type="match status" value="1"/>
</dbReference>
<dbReference type="EMBL" id="MLJW01005428">
    <property type="protein sequence ID" value="OIQ68242.1"/>
    <property type="molecule type" value="Genomic_DNA"/>
</dbReference>
<dbReference type="SUPFAM" id="SSF69318">
    <property type="entry name" value="Integrin alpha N-terminal domain"/>
    <property type="match status" value="1"/>
</dbReference>
<comment type="caution">
    <text evidence="3">The sequence shown here is derived from an EMBL/GenBank/DDBJ whole genome shotgun (WGS) entry which is preliminary data.</text>
</comment>
<dbReference type="InterPro" id="IPR011519">
    <property type="entry name" value="UnbV_ASPIC"/>
</dbReference>
<protein>
    <submittedName>
        <fullName evidence="3">ASPIC and UnbV</fullName>
    </submittedName>
</protein>
<dbReference type="Gene3D" id="2.130.10.130">
    <property type="entry name" value="Integrin alpha, N-terminal"/>
    <property type="match status" value="1"/>
</dbReference>
<evidence type="ECO:0000313" key="3">
    <source>
        <dbReference type="EMBL" id="OIQ68242.1"/>
    </source>
</evidence>
<dbReference type="InterPro" id="IPR027039">
    <property type="entry name" value="Crtac1"/>
</dbReference>